<dbReference type="PANTHER" id="PTHR48020">
    <property type="entry name" value="PROTON MYO-INOSITOL COTRANSPORTER"/>
    <property type="match status" value="1"/>
</dbReference>
<dbReference type="GO" id="GO:0022857">
    <property type="term" value="F:transmembrane transporter activity"/>
    <property type="evidence" value="ECO:0007669"/>
    <property type="project" value="InterPro"/>
</dbReference>
<reference evidence="7 8" key="1">
    <citation type="journal article" date="2005" name="Nature">
        <title>The map-based sequence of the rice genome.</title>
        <authorList>
            <consortium name="International rice genome sequencing project (IRGSP)"/>
            <person name="Matsumoto T."/>
            <person name="Wu J."/>
            <person name="Kanamori H."/>
            <person name="Katayose Y."/>
            <person name="Fujisawa M."/>
            <person name="Namiki N."/>
            <person name="Mizuno H."/>
            <person name="Yamamoto K."/>
            <person name="Antonio B.A."/>
            <person name="Baba T."/>
            <person name="Sakata K."/>
            <person name="Nagamura Y."/>
            <person name="Aoki H."/>
            <person name="Arikawa K."/>
            <person name="Arita K."/>
            <person name="Bito T."/>
            <person name="Chiden Y."/>
            <person name="Fujitsuka N."/>
            <person name="Fukunaka R."/>
            <person name="Hamada M."/>
            <person name="Harada C."/>
            <person name="Hayashi A."/>
            <person name="Hijishita S."/>
            <person name="Honda M."/>
            <person name="Hosokawa S."/>
            <person name="Ichikawa Y."/>
            <person name="Idonuma A."/>
            <person name="Iijima M."/>
            <person name="Ikeda M."/>
            <person name="Ikeno M."/>
            <person name="Ito K."/>
            <person name="Ito S."/>
            <person name="Ito T."/>
            <person name="Ito Y."/>
            <person name="Ito Y."/>
            <person name="Iwabuchi A."/>
            <person name="Kamiya K."/>
            <person name="Karasawa W."/>
            <person name="Kurita K."/>
            <person name="Katagiri S."/>
            <person name="Kikuta A."/>
            <person name="Kobayashi H."/>
            <person name="Kobayashi N."/>
            <person name="Machita K."/>
            <person name="Maehara T."/>
            <person name="Masukawa M."/>
            <person name="Mizubayashi T."/>
            <person name="Mukai Y."/>
            <person name="Nagasaki H."/>
            <person name="Nagata Y."/>
            <person name="Naito S."/>
            <person name="Nakashima M."/>
            <person name="Nakama Y."/>
            <person name="Nakamichi Y."/>
            <person name="Nakamura M."/>
            <person name="Meguro A."/>
            <person name="Negishi M."/>
            <person name="Ohta I."/>
            <person name="Ohta T."/>
            <person name="Okamoto M."/>
            <person name="Ono N."/>
            <person name="Saji S."/>
            <person name="Sakaguchi M."/>
            <person name="Sakai K."/>
            <person name="Shibata M."/>
            <person name="Shimokawa T."/>
            <person name="Song J."/>
            <person name="Takazaki Y."/>
            <person name="Terasawa K."/>
            <person name="Tsugane M."/>
            <person name="Tsuji K."/>
            <person name="Ueda S."/>
            <person name="Waki K."/>
            <person name="Yamagata H."/>
            <person name="Yamamoto M."/>
            <person name="Yamamoto S."/>
            <person name="Yamane H."/>
            <person name="Yoshiki S."/>
            <person name="Yoshihara R."/>
            <person name="Yukawa K."/>
            <person name="Zhong H."/>
            <person name="Yano M."/>
            <person name="Yuan Q."/>
            <person name="Ouyang S."/>
            <person name="Liu J."/>
            <person name="Jones K.M."/>
            <person name="Gansberger K."/>
            <person name="Moffat K."/>
            <person name="Hill J."/>
            <person name="Bera J."/>
            <person name="Fadrosh D."/>
            <person name="Jin S."/>
            <person name="Johri S."/>
            <person name="Kim M."/>
            <person name="Overton L."/>
            <person name="Reardon M."/>
            <person name="Tsitrin T."/>
            <person name="Vuong H."/>
            <person name="Weaver B."/>
            <person name="Ciecko A."/>
            <person name="Tallon L."/>
            <person name="Jackson J."/>
            <person name="Pai G."/>
            <person name="Aken S.V."/>
            <person name="Utterback T."/>
            <person name="Reidmuller S."/>
            <person name="Feldblyum T."/>
            <person name="Hsiao J."/>
            <person name="Zismann V."/>
            <person name="Iobst S."/>
            <person name="de Vazeille A.R."/>
            <person name="Buell C.R."/>
            <person name="Ying K."/>
            <person name="Li Y."/>
            <person name="Lu T."/>
            <person name="Huang Y."/>
            <person name="Zhao Q."/>
            <person name="Feng Q."/>
            <person name="Zhang L."/>
            <person name="Zhu J."/>
            <person name="Weng Q."/>
            <person name="Mu J."/>
            <person name="Lu Y."/>
            <person name="Fan D."/>
            <person name="Liu Y."/>
            <person name="Guan J."/>
            <person name="Zhang Y."/>
            <person name="Yu S."/>
            <person name="Liu X."/>
            <person name="Zhang Y."/>
            <person name="Hong G."/>
            <person name="Han B."/>
            <person name="Choisne N."/>
            <person name="Demange N."/>
            <person name="Orjeda G."/>
            <person name="Samain S."/>
            <person name="Cattolico L."/>
            <person name="Pelletier E."/>
            <person name="Couloux A."/>
            <person name="Segurens B."/>
            <person name="Wincker P."/>
            <person name="D'Hont A."/>
            <person name="Scarpelli C."/>
            <person name="Weissenbach J."/>
            <person name="Salanoubat M."/>
            <person name="Quetier F."/>
            <person name="Yu Y."/>
            <person name="Kim H.R."/>
            <person name="Rambo T."/>
            <person name="Currie J."/>
            <person name="Collura K."/>
            <person name="Luo M."/>
            <person name="Yang T."/>
            <person name="Ammiraju J.S.S."/>
            <person name="Engler F."/>
            <person name="Soderlund C."/>
            <person name="Wing R.A."/>
            <person name="Palmer L.E."/>
            <person name="de la Bastide M."/>
            <person name="Spiegel L."/>
            <person name="Nascimento L."/>
            <person name="Zutavern T."/>
            <person name="O'Shaughnessy A."/>
            <person name="Dike S."/>
            <person name="Dedhia N."/>
            <person name="Preston R."/>
            <person name="Balija V."/>
            <person name="McCombie W.R."/>
            <person name="Chow T."/>
            <person name="Chen H."/>
            <person name="Chung M."/>
            <person name="Chen C."/>
            <person name="Shaw J."/>
            <person name="Wu H."/>
            <person name="Hsiao K."/>
            <person name="Chao Y."/>
            <person name="Chu M."/>
            <person name="Cheng C."/>
            <person name="Hour A."/>
            <person name="Lee P."/>
            <person name="Lin S."/>
            <person name="Lin Y."/>
            <person name="Liou J."/>
            <person name="Liu S."/>
            <person name="Hsing Y."/>
            <person name="Raghuvanshi S."/>
            <person name="Mohanty A."/>
            <person name="Bharti A.K."/>
            <person name="Gaur A."/>
            <person name="Gupta V."/>
            <person name="Kumar D."/>
            <person name="Ravi V."/>
            <person name="Vij S."/>
            <person name="Kapur A."/>
            <person name="Khurana P."/>
            <person name="Khurana P."/>
            <person name="Khurana J.P."/>
            <person name="Tyagi A.K."/>
            <person name="Gaikwad K."/>
            <person name="Singh A."/>
            <person name="Dalal V."/>
            <person name="Srivastava S."/>
            <person name="Dixit A."/>
            <person name="Pal A.K."/>
            <person name="Ghazi I.A."/>
            <person name="Yadav M."/>
            <person name="Pandit A."/>
            <person name="Bhargava A."/>
            <person name="Sureshbabu K."/>
            <person name="Batra K."/>
            <person name="Sharma T.R."/>
            <person name="Mohapatra T."/>
            <person name="Singh N.K."/>
            <person name="Messing J."/>
            <person name="Nelson A.B."/>
            <person name="Fuks G."/>
            <person name="Kavchok S."/>
            <person name="Keizer G."/>
            <person name="Linton E."/>
            <person name="Llaca V."/>
            <person name="Song R."/>
            <person name="Tanyolac B."/>
            <person name="Young S."/>
            <person name="Ho-Il K."/>
            <person name="Hahn J.H."/>
            <person name="Sangsakoo G."/>
            <person name="Vanavichit A."/>
            <person name="de Mattos Luiz.A.T."/>
            <person name="Zimmer P.D."/>
            <person name="Malone G."/>
            <person name="Dellagostin O."/>
            <person name="de Oliveira A.C."/>
            <person name="Bevan M."/>
            <person name="Bancroft I."/>
            <person name="Minx P."/>
            <person name="Cordum H."/>
            <person name="Wilson R."/>
            <person name="Cheng Z."/>
            <person name="Jin W."/>
            <person name="Jiang J."/>
            <person name="Leong S.A."/>
            <person name="Iwama H."/>
            <person name="Gojobori T."/>
            <person name="Itoh T."/>
            <person name="Niimura Y."/>
            <person name="Fujii Y."/>
            <person name="Habara T."/>
            <person name="Sakai H."/>
            <person name="Sato Y."/>
            <person name="Wilson G."/>
            <person name="Kumar K."/>
            <person name="McCouch S."/>
            <person name="Juretic N."/>
            <person name="Hoen D."/>
            <person name="Wright S."/>
            <person name="Bruskiewich R."/>
            <person name="Bureau T."/>
            <person name="Miyao A."/>
            <person name="Hirochika H."/>
            <person name="Nishikawa T."/>
            <person name="Kadowaki K."/>
            <person name="Sugiura M."/>
            <person name="Burr B."/>
            <person name="Sasaki T."/>
        </authorList>
    </citation>
    <scope>NUCLEOTIDE SEQUENCE [LARGE SCALE GENOMIC DNA]</scope>
    <source>
        <strain evidence="8">cv. Nipponbare</strain>
    </source>
</reference>
<dbReference type="Gramene" id="Os01t0311300-01">
    <property type="protein sequence ID" value="Os01t0311300-01"/>
    <property type="gene ID" value="Os01g0311300"/>
</dbReference>
<proteinExistence type="predicted"/>
<keyword evidence="3" id="KW-0812">Transmembrane</keyword>
<protein>
    <submittedName>
        <fullName evidence="7">Os01g0311300 protein</fullName>
    </submittedName>
</protein>
<evidence type="ECO:0000256" key="5">
    <source>
        <dbReference type="ARBA" id="ARBA00023136"/>
    </source>
</evidence>
<reference evidence="8" key="2">
    <citation type="journal article" date="2008" name="Nucleic Acids Res.">
        <title>The rice annotation project database (RAP-DB): 2008 update.</title>
        <authorList>
            <consortium name="The rice annotation project (RAP)"/>
        </authorList>
    </citation>
    <scope>GENOME REANNOTATION</scope>
    <source>
        <strain evidence="8">cv. Nipponbare</strain>
    </source>
</reference>
<dbReference type="Gene3D" id="1.20.1250.20">
    <property type="entry name" value="MFS general substrate transporter like domains"/>
    <property type="match status" value="1"/>
</dbReference>
<evidence type="ECO:0000256" key="3">
    <source>
        <dbReference type="ARBA" id="ARBA00022692"/>
    </source>
</evidence>
<dbReference type="GO" id="GO:0016020">
    <property type="term" value="C:membrane"/>
    <property type="evidence" value="ECO:0007669"/>
    <property type="project" value="UniProtKB-SubCell"/>
</dbReference>
<gene>
    <name evidence="7" type="ordered locus">Os01g0311300</name>
</gene>
<evidence type="ECO:0000256" key="6">
    <source>
        <dbReference type="SAM" id="MobiDB-lite"/>
    </source>
</evidence>
<dbReference type="Proteomes" id="UP000000763">
    <property type="component" value="Chromosome 1"/>
</dbReference>
<organism evidence="7 8">
    <name type="scientific">Oryza sativa subsp. japonica</name>
    <name type="common">Rice</name>
    <dbReference type="NCBI Taxonomy" id="39947"/>
    <lineage>
        <taxon>Eukaryota</taxon>
        <taxon>Viridiplantae</taxon>
        <taxon>Streptophyta</taxon>
        <taxon>Embryophyta</taxon>
        <taxon>Tracheophyta</taxon>
        <taxon>Spermatophyta</taxon>
        <taxon>Magnoliopsida</taxon>
        <taxon>Liliopsida</taxon>
        <taxon>Poales</taxon>
        <taxon>Poaceae</taxon>
        <taxon>BOP clade</taxon>
        <taxon>Oryzoideae</taxon>
        <taxon>Oryzeae</taxon>
        <taxon>Oryzinae</taxon>
        <taxon>Oryza</taxon>
        <taxon>Oryza sativa</taxon>
    </lineage>
</organism>
<sequence length="127" mass="13029">ISPPASSSRAPSSWASPPTSPHSSPAAVASASAPLAFLHPTPPVRRIVIAALGIYFFQHLTGIEVVVLYGPSIFKAASIASRNSVLAATIGVGVTKTAFIIASLDASQAGVPGRCSPPPLRLLQQRH</sequence>
<feature type="region of interest" description="Disordered" evidence="6">
    <location>
        <begin position="1"/>
        <end position="26"/>
    </location>
</feature>
<dbReference type="EMBL" id="AP008207">
    <property type="protein sequence ID" value="BAF04774.1"/>
    <property type="molecule type" value="Genomic_DNA"/>
</dbReference>
<evidence type="ECO:0000256" key="4">
    <source>
        <dbReference type="ARBA" id="ARBA00022989"/>
    </source>
</evidence>
<dbReference type="Pfam" id="PF00083">
    <property type="entry name" value="Sugar_tr"/>
    <property type="match status" value="1"/>
</dbReference>
<feature type="non-terminal residue" evidence="7">
    <location>
        <position position="1"/>
    </location>
</feature>
<dbReference type="InterPro" id="IPR036259">
    <property type="entry name" value="MFS_trans_sf"/>
</dbReference>
<comment type="subcellular location">
    <subcellularLocation>
        <location evidence="1">Membrane</location>
    </subcellularLocation>
</comment>
<keyword evidence="5" id="KW-0472">Membrane</keyword>
<evidence type="ECO:0000313" key="8">
    <source>
        <dbReference type="Proteomes" id="UP000000763"/>
    </source>
</evidence>
<evidence type="ECO:0000256" key="1">
    <source>
        <dbReference type="ARBA" id="ARBA00004370"/>
    </source>
</evidence>
<dbReference type="InterPro" id="IPR050814">
    <property type="entry name" value="Myo-inositol_Transporter"/>
</dbReference>
<evidence type="ECO:0000313" key="7">
    <source>
        <dbReference type="EMBL" id="BAF04774.1"/>
    </source>
</evidence>
<dbReference type="InterPro" id="IPR005828">
    <property type="entry name" value="MFS_sugar_transport-like"/>
</dbReference>
<dbReference type="KEGG" id="dosa:Os01g0311300"/>
<dbReference type="AlphaFoldDB" id="A0A0P0V1M8"/>
<dbReference type="PANTHER" id="PTHR48020:SF49">
    <property type="entry name" value="SUGAR TRANSPORTER"/>
    <property type="match status" value="1"/>
</dbReference>
<dbReference type="SMR" id="A0A0P0V1M8"/>
<evidence type="ECO:0000256" key="2">
    <source>
        <dbReference type="ARBA" id="ARBA00022448"/>
    </source>
</evidence>
<name>A0A0P0V1M8_ORYSJ</name>
<keyword evidence="2" id="KW-0813">Transport</keyword>
<accession>A0A0P0V1M8</accession>
<keyword evidence="4" id="KW-1133">Transmembrane helix</keyword>